<keyword evidence="2 5" id="KW-0479">Metal-binding</keyword>
<sequence>MAPAATTNTNTETYDRAKDIKEFDDAKIGVKGLVDSGITTIPRFFLHPPQTLSGLTAAPDPAFIPTIDLSGLYNSHLRSTIVGKVAHASRQLGFFQIINHGIEPDSLERMIGAVKVFNEQPVEIKARVYRREMSSGFAFFTNVDLFHSKAANWNDAFFVRLGPRLPELDEIPEILRNEVVEWSECTKKLGEVLMELLCEGLRVEKGRLKELSFSEAPMMVGNYYPYCPEPDLTMGVKSHTDPGALTILLPNHIGRLQVKHGLEWLDVEHVPGALVVNIGDILQILSNDEYKSVQHRVLASSSDEPRVSVGVFFHPSEKESLYGPLPELLSLEKPALFQQFTYTDYNNRWYTKELDGRSMVNHYRL</sequence>
<dbReference type="PANTHER" id="PTHR10209:SF751">
    <property type="entry name" value="OS06G0255100 PROTEIN"/>
    <property type="match status" value="1"/>
</dbReference>
<dbReference type="PROSITE" id="PS51471">
    <property type="entry name" value="FE2OG_OXY"/>
    <property type="match status" value="1"/>
</dbReference>
<keyword evidence="3 5" id="KW-0560">Oxidoreductase</keyword>
<feature type="domain" description="Fe2OG dioxygenase" evidence="6">
    <location>
        <begin position="214"/>
        <end position="315"/>
    </location>
</feature>
<evidence type="ECO:0000256" key="3">
    <source>
        <dbReference type="ARBA" id="ARBA00023002"/>
    </source>
</evidence>
<accession>A0AA39RII0</accession>
<dbReference type="AlphaFoldDB" id="A0AA39RII0"/>
<dbReference type="EMBL" id="JAUESC010000385">
    <property type="protein sequence ID" value="KAK0580117.1"/>
    <property type="molecule type" value="Genomic_DNA"/>
</dbReference>
<name>A0AA39RII0_ACESA</name>
<evidence type="ECO:0000256" key="5">
    <source>
        <dbReference type="RuleBase" id="RU003682"/>
    </source>
</evidence>
<evidence type="ECO:0000313" key="7">
    <source>
        <dbReference type="EMBL" id="KAK0574696.1"/>
    </source>
</evidence>
<dbReference type="SUPFAM" id="SSF51197">
    <property type="entry name" value="Clavaminate synthase-like"/>
    <property type="match status" value="1"/>
</dbReference>
<reference evidence="7" key="2">
    <citation type="submission" date="2023-06" db="EMBL/GenBank/DDBJ databases">
        <authorList>
            <person name="Swenson N.G."/>
            <person name="Wegrzyn J.L."/>
            <person name="Mcevoy S.L."/>
        </authorList>
    </citation>
    <scope>NUCLEOTIDE SEQUENCE</scope>
    <source>
        <strain evidence="7">NS2018</strain>
        <tissue evidence="7">Leaf</tissue>
    </source>
</reference>
<dbReference type="GO" id="GO:0046872">
    <property type="term" value="F:metal ion binding"/>
    <property type="evidence" value="ECO:0007669"/>
    <property type="project" value="UniProtKB-KW"/>
</dbReference>
<dbReference type="FunFam" id="2.60.120.330:FF:000026">
    <property type="entry name" value="DIBOA-glucoside dioxygenase BX6"/>
    <property type="match status" value="1"/>
</dbReference>
<dbReference type="InterPro" id="IPR044861">
    <property type="entry name" value="IPNS-like_FE2OG_OXY"/>
</dbReference>
<dbReference type="Proteomes" id="UP001168877">
    <property type="component" value="Unassembled WGS sequence"/>
</dbReference>
<dbReference type="GO" id="GO:0051213">
    <property type="term" value="F:dioxygenase activity"/>
    <property type="evidence" value="ECO:0007669"/>
    <property type="project" value="UniProtKB-ARBA"/>
</dbReference>
<keyword evidence="9" id="KW-1185">Reference proteome</keyword>
<protein>
    <recommendedName>
        <fullName evidence="6">Fe2OG dioxygenase domain-containing protein</fullName>
    </recommendedName>
</protein>
<organism evidence="7 9">
    <name type="scientific">Acer saccharum</name>
    <name type="common">Sugar maple</name>
    <dbReference type="NCBI Taxonomy" id="4024"/>
    <lineage>
        <taxon>Eukaryota</taxon>
        <taxon>Viridiplantae</taxon>
        <taxon>Streptophyta</taxon>
        <taxon>Embryophyta</taxon>
        <taxon>Tracheophyta</taxon>
        <taxon>Spermatophyta</taxon>
        <taxon>Magnoliopsida</taxon>
        <taxon>eudicotyledons</taxon>
        <taxon>Gunneridae</taxon>
        <taxon>Pentapetalae</taxon>
        <taxon>rosids</taxon>
        <taxon>malvids</taxon>
        <taxon>Sapindales</taxon>
        <taxon>Sapindaceae</taxon>
        <taxon>Hippocastanoideae</taxon>
        <taxon>Acereae</taxon>
        <taxon>Acer</taxon>
    </lineage>
</organism>
<evidence type="ECO:0000256" key="1">
    <source>
        <dbReference type="ARBA" id="ARBA00008056"/>
    </source>
</evidence>
<evidence type="ECO:0000313" key="9">
    <source>
        <dbReference type="Proteomes" id="UP001168877"/>
    </source>
</evidence>
<evidence type="ECO:0000256" key="2">
    <source>
        <dbReference type="ARBA" id="ARBA00022723"/>
    </source>
</evidence>
<proteinExistence type="inferred from homology"/>
<evidence type="ECO:0000313" key="8">
    <source>
        <dbReference type="EMBL" id="KAK0580117.1"/>
    </source>
</evidence>
<reference evidence="7" key="1">
    <citation type="journal article" date="2022" name="Plant J.">
        <title>Strategies of tolerance reflected in two North American maple genomes.</title>
        <authorList>
            <person name="McEvoy S.L."/>
            <person name="Sezen U.U."/>
            <person name="Trouern-Trend A."/>
            <person name="McMahon S.M."/>
            <person name="Schaberg P.G."/>
            <person name="Yang J."/>
            <person name="Wegrzyn J.L."/>
            <person name="Swenson N.G."/>
        </authorList>
    </citation>
    <scope>NUCLEOTIDE SEQUENCE</scope>
    <source>
        <strain evidence="7">NS2018</strain>
    </source>
</reference>
<evidence type="ECO:0000259" key="6">
    <source>
        <dbReference type="PROSITE" id="PS51471"/>
    </source>
</evidence>
<dbReference type="Pfam" id="PF14226">
    <property type="entry name" value="DIOX_N"/>
    <property type="match status" value="1"/>
</dbReference>
<dbReference type="InterPro" id="IPR005123">
    <property type="entry name" value="Oxoglu/Fe-dep_dioxygenase_dom"/>
</dbReference>
<keyword evidence="4 5" id="KW-0408">Iron</keyword>
<dbReference type="PANTHER" id="PTHR10209">
    <property type="entry name" value="OXIDOREDUCTASE, 2OG-FE II OXYGENASE FAMILY PROTEIN"/>
    <property type="match status" value="1"/>
</dbReference>
<dbReference type="InterPro" id="IPR026992">
    <property type="entry name" value="DIOX_N"/>
</dbReference>
<gene>
    <name evidence="7" type="ORF">LWI29_027602</name>
    <name evidence="8" type="ORF">LWI29_036628</name>
</gene>
<dbReference type="Gene3D" id="2.60.120.330">
    <property type="entry name" value="B-lactam Antibiotic, Isopenicillin N Synthase, Chain"/>
    <property type="match status" value="1"/>
</dbReference>
<dbReference type="InterPro" id="IPR027443">
    <property type="entry name" value="IPNS-like_sf"/>
</dbReference>
<evidence type="ECO:0000256" key="4">
    <source>
        <dbReference type="ARBA" id="ARBA00023004"/>
    </source>
</evidence>
<comment type="caution">
    <text evidence="7">The sequence shown here is derived from an EMBL/GenBank/DDBJ whole genome shotgun (WGS) entry which is preliminary data.</text>
</comment>
<dbReference type="Pfam" id="PF03171">
    <property type="entry name" value="2OG-FeII_Oxy"/>
    <property type="match status" value="1"/>
</dbReference>
<comment type="similarity">
    <text evidence="1 5">Belongs to the iron/ascorbate-dependent oxidoreductase family.</text>
</comment>
<dbReference type="EMBL" id="JAUESC010000387">
    <property type="protein sequence ID" value="KAK0574696.1"/>
    <property type="molecule type" value="Genomic_DNA"/>
</dbReference>